<dbReference type="HAMAP" id="MF_00309">
    <property type="entry name" value="ATP_synth_A_arch"/>
    <property type="match status" value="1"/>
</dbReference>
<feature type="domain" description="ATPase F1/V1/A1 complex alpha/beta subunit N-terminal" evidence="10">
    <location>
        <begin position="13"/>
        <end position="70"/>
    </location>
</feature>
<dbReference type="PANTHER" id="PTHR43607:SF1">
    <property type="entry name" value="H(+)-TRANSPORTING TWO-SECTOR ATPASE"/>
    <property type="match status" value="1"/>
</dbReference>
<comment type="caution">
    <text evidence="13">The sequence shown here is derived from an EMBL/GenBank/DDBJ whole genome shotgun (WGS) entry which is preliminary data.</text>
</comment>
<evidence type="ECO:0000259" key="9">
    <source>
        <dbReference type="Pfam" id="PF00006"/>
    </source>
</evidence>
<protein>
    <recommendedName>
        <fullName evidence="8">V-type ATP synthase alpha chain</fullName>
        <ecNumber evidence="8">7.1.2.2</ecNumber>
    </recommendedName>
    <alternativeName>
        <fullName evidence="8">V-ATPase subunit A</fullName>
    </alternativeName>
</protein>
<keyword evidence="4 8" id="KW-0067">ATP-binding</keyword>
<evidence type="ECO:0000259" key="11">
    <source>
        <dbReference type="Pfam" id="PF16886"/>
    </source>
</evidence>
<feature type="domain" description="ATPsynthase alpha/beta subunit barrel-sandwich" evidence="11">
    <location>
        <begin position="112"/>
        <end position="199"/>
    </location>
</feature>
<dbReference type="InterPro" id="IPR004100">
    <property type="entry name" value="ATPase_F1/V1/A1_a/bsu_N"/>
</dbReference>
<feature type="binding site" evidence="8">
    <location>
        <begin position="238"/>
        <end position="245"/>
    </location>
    <ligand>
        <name>ATP</name>
        <dbReference type="ChEBI" id="CHEBI:30616"/>
    </ligand>
</feature>
<dbReference type="GO" id="GO:0005524">
    <property type="term" value="F:ATP binding"/>
    <property type="evidence" value="ECO:0007669"/>
    <property type="project" value="UniProtKB-UniRule"/>
</dbReference>
<dbReference type="AlphaFoldDB" id="A0A1E3X8N7"/>
<organism evidence="13 14">
    <name type="scientific">Candidatus Scalindua rubra</name>
    <dbReference type="NCBI Taxonomy" id="1872076"/>
    <lineage>
        <taxon>Bacteria</taxon>
        <taxon>Pseudomonadati</taxon>
        <taxon>Planctomycetota</taxon>
        <taxon>Candidatus Brocadiia</taxon>
        <taxon>Candidatus Brocadiales</taxon>
        <taxon>Candidatus Scalinduaceae</taxon>
        <taxon>Candidatus Scalindua</taxon>
    </lineage>
</organism>
<evidence type="ECO:0000313" key="14">
    <source>
        <dbReference type="Proteomes" id="UP000094056"/>
    </source>
</evidence>
<dbReference type="Gene3D" id="2.40.50.100">
    <property type="match status" value="1"/>
</dbReference>
<keyword evidence="8" id="KW-0066">ATP synthesis</keyword>
<keyword evidence="5 8" id="KW-1278">Translocase</keyword>
<gene>
    <name evidence="8" type="primary">atpA</name>
    <name evidence="13" type="ORF">SCARUB_02878</name>
</gene>
<dbReference type="Proteomes" id="UP000094056">
    <property type="component" value="Unassembled WGS sequence"/>
</dbReference>
<dbReference type="SUPFAM" id="SSF52540">
    <property type="entry name" value="P-loop containing nucleoside triphosphate hydrolases"/>
    <property type="match status" value="1"/>
</dbReference>
<evidence type="ECO:0000256" key="4">
    <source>
        <dbReference type="ARBA" id="ARBA00022840"/>
    </source>
</evidence>
<comment type="function">
    <text evidence="7 8">Produces ATP from ADP in the presence of a proton gradient across the membrane. The V-type alpha chain is a catalytic subunit.</text>
</comment>
<dbReference type="PROSITE" id="PS00152">
    <property type="entry name" value="ATPASE_ALPHA_BETA"/>
    <property type="match status" value="1"/>
</dbReference>
<dbReference type="EMBL" id="MAYW01000083">
    <property type="protein sequence ID" value="ODS31990.1"/>
    <property type="molecule type" value="Genomic_DNA"/>
</dbReference>
<sequence>MKNTGKIVGINKNMITVEFEGNIKQNEVAHAILGESRLKTEVIRIRKNRADLQVFEDTRGLKMGDVVEFTDELLSVELGPGLLGQLYDGLQNPLHELARELGFFLQRGKHINALPEETKWKFAPCVKPGDKLQAADAVGTVKEGIFTHKIMVPFYLSGRYEVVDIAESKEYGVREQVALIKDKKGSHIPLSMMFEWPIKRPVTSYRERLDPAEPLITRIRIMDTLFPVAKGGTYCIPGPFGAGKTVLQQITSRNAKVDIVIVAACGERAGEVVETIKEFPKIIDPFTGRSLVERTIIVCNTSSMPVAAREASVYTAITMAEYYRQMGLDVLLLADSTSRWAQAMRERSSRLEEIPGEEAFPAYLESTIAGFYERSGPVRLRDGSTGSITIGGTVSPAGGSFEEPVTQATLKVVGAFHGLSLERSDARRYPAIDPLDSWSKYTGIINTRARYKAVRLLSRANEIDQMMKVVGEEGITLDDYILHLKGEFFDNVYLQQNAFDLVDRATSEERQKKVFSMIQDIIDVPLELKNKDEARNFFNKIRQVFLDYNSSEWDSHAFYENERLIRELFHKYRKESTEIEKHTFRQALVESEMDSHFRRSKIARTKKGERLSIVKEENEKNIR</sequence>
<evidence type="ECO:0000313" key="13">
    <source>
        <dbReference type="EMBL" id="ODS31990.1"/>
    </source>
</evidence>
<dbReference type="Pfam" id="PF16886">
    <property type="entry name" value="ATP-synt_ab_Xtn"/>
    <property type="match status" value="1"/>
</dbReference>
<dbReference type="EC" id="7.1.2.2" evidence="8"/>
<keyword evidence="8" id="KW-0375">Hydrogen ion transport</keyword>
<evidence type="ECO:0000256" key="3">
    <source>
        <dbReference type="ARBA" id="ARBA00022741"/>
    </source>
</evidence>
<evidence type="ECO:0000256" key="6">
    <source>
        <dbReference type="ARBA" id="ARBA00023065"/>
    </source>
</evidence>
<dbReference type="NCBIfam" id="NF003220">
    <property type="entry name" value="PRK04192.1"/>
    <property type="match status" value="1"/>
</dbReference>
<dbReference type="Pfam" id="PF02874">
    <property type="entry name" value="ATP-synt_ab_N"/>
    <property type="match status" value="1"/>
</dbReference>
<dbReference type="Pfam" id="PF00006">
    <property type="entry name" value="ATP-synt_ab"/>
    <property type="match status" value="1"/>
</dbReference>
<dbReference type="Gene3D" id="2.30.30.650">
    <property type="match status" value="1"/>
</dbReference>
<dbReference type="GO" id="GO:0046961">
    <property type="term" value="F:proton-transporting ATPase activity, rotational mechanism"/>
    <property type="evidence" value="ECO:0007669"/>
    <property type="project" value="InterPro"/>
</dbReference>
<dbReference type="InterPro" id="IPR022878">
    <property type="entry name" value="V-ATPase_asu"/>
</dbReference>
<dbReference type="PATRIC" id="fig|1872076.5.peg.3408"/>
<dbReference type="InterPro" id="IPR024034">
    <property type="entry name" value="ATPase_F1/V1_b/a_C"/>
</dbReference>
<dbReference type="CDD" id="cd01134">
    <property type="entry name" value="V_A-ATPase_A"/>
    <property type="match status" value="1"/>
</dbReference>
<dbReference type="InterPro" id="IPR031686">
    <property type="entry name" value="ATP-synth_a_Xtn"/>
</dbReference>
<keyword evidence="3 8" id="KW-0547">Nucleotide-binding</keyword>
<dbReference type="Gene3D" id="1.10.1140.10">
    <property type="entry name" value="Bovine Mitochondrial F1-atpase, Atp Synthase Beta Chain, Chain D, domain 3"/>
    <property type="match status" value="1"/>
</dbReference>
<comment type="catalytic activity">
    <reaction evidence="8">
        <text>ATP + H2O + 4 H(+)(in) = ADP + phosphate + 5 H(+)(out)</text>
        <dbReference type="Rhea" id="RHEA:57720"/>
        <dbReference type="ChEBI" id="CHEBI:15377"/>
        <dbReference type="ChEBI" id="CHEBI:15378"/>
        <dbReference type="ChEBI" id="CHEBI:30616"/>
        <dbReference type="ChEBI" id="CHEBI:43474"/>
        <dbReference type="ChEBI" id="CHEBI:456216"/>
        <dbReference type="EC" id="7.1.2.2"/>
    </reaction>
</comment>
<evidence type="ECO:0000259" key="12">
    <source>
        <dbReference type="Pfam" id="PF22919"/>
    </source>
</evidence>
<dbReference type="GO" id="GO:0042777">
    <property type="term" value="P:proton motive force-driven plasma membrane ATP synthesis"/>
    <property type="evidence" value="ECO:0007669"/>
    <property type="project" value="UniProtKB-UniRule"/>
</dbReference>
<evidence type="ECO:0000256" key="5">
    <source>
        <dbReference type="ARBA" id="ARBA00022967"/>
    </source>
</evidence>
<reference evidence="13 14" key="1">
    <citation type="submission" date="2016-07" db="EMBL/GenBank/DDBJ databases">
        <title>Draft genome of Scalindua rubra, obtained from a brine-seawater interface in the Red Sea, sheds light on salt adaptation in anammox bacteria.</title>
        <authorList>
            <person name="Speth D.R."/>
            <person name="Lagkouvardos I."/>
            <person name="Wang Y."/>
            <person name="Qian P.-Y."/>
            <person name="Dutilh B.E."/>
            <person name="Jetten M.S."/>
        </authorList>
    </citation>
    <scope>NUCLEOTIDE SEQUENCE [LARGE SCALE GENOMIC DNA]</scope>
    <source>
        <strain evidence="13">BSI-1</strain>
    </source>
</reference>
<evidence type="ECO:0000256" key="2">
    <source>
        <dbReference type="ARBA" id="ARBA00022448"/>
    </source>
</evidence>
<proteinExistence type="inferred from homology"/>
<dbReference type="InterPro" id="IPR020003">
    <property type="entry name" value="ATPase_a/bsu_AS"/>
</dbReference>
<comment type="similarity">
    <text evidence="1 8">Belongs to the ATPase alpha/beta chains family.</text>
</comment>
<keyword evidence="6 8" id="KW-0406">Ion transport</keyword>
<dbReference type="Gene3D" id="3.40.50.300">
    <property type="entry name" value="P-loop containing nucleotide triphosphate hydrolases"/>
    <property type="match status" value="1"/>
</dbReference>
<feature type="domain" description="ATP synthase A/B type C-terminal" evidence="12">
    <location>
        <begin position="450"/>
        <end position="518"/>
    </location>
</feature>
<dbReference type="InterPro" id="IPR055190">
    <property type="entry name" value="ATP-synt_VA_C"/>
</dbReference>
<dbReference type="Pfam" id="PF22919">
    <property type="entry name" value="ATP-synt_VA_C"/>
    <property type="match status" value="1"/>
</dbReference>
<feature type="domain" description="ATPase F1/V1/A1 complex alpha/beta subunit nucleotide-binding" evidence="9">
    <location>
        <begin position="219"/>
        <end position="439"/>
    </location>
</feature>
<evidence type="ECO:0000259" key="10">
    <source>
        <dbReference type="Pfam" id="PF02874"/>
    </source>
</evidence>
<name>A0A1E3X8N7_9BACT</name>
<dbReference type="InterPro" id="IPR027417">
    <property type="entry name" value="P-loop_NTPase"/>
</dbReference>
<evidence type="ECO:0000256" key="7">
    <source>
        <dbReference type="ARBA" id="ARBA00054855"/>
    </source>
</evidence>
<evidence type="ECO:0000256" key="8">
    <source>
        <dbReference type="HAMAP-Rule" id="MF_00309"/>
    </source>
</evidence>
<evidence type="ECO:0000256" key="1">
    <source>
        <dbReference type="ARBA" id="ARBA00008936"/>
    </source>
</evidence>
<dbReference type="InterPro" id="IPR000194">
    <property type="entry name" value="ATPase_F1/V1/A1_a/bsu_nucl-bd"/>
</dbReference>
<dbReference type="GO" id="GO:0046933">
    <property type="term" value="F:proton-transporting ATP synthase activity, rotational mechanism"/>
    <property type="evidence" value="ECO:0007669"/>
    <property type="project" value="UniProtKB-UniRule"/>
</dbReference>
<keyword evidence="2 8" id="KW-0813">Transport</keyword>
<dbReference type="PANTHER" id="PTHR43607">
    <property type="entry name" value="V-TYPE PROTON ATPASE CATALYTIC SUBUNIT A"/>
    <property type="match status" value="1"/>
</dbReference>
<accession>A0A1E3X8N7</accession>